<evidence type="ECO:0000313" key="2">
    <source>
        <dbReference type="EMBL" id="KZP22103.1"/>
    </source>
</evidence>
<sequence>NLDSNVVLPSSQTNVIASSISSALRDVSQLDQDILRLENTLHELRRKRDEMHSYAMAHKGLISPIRLVPPEIITEVFLHSAGGGFGSPLLFASICSRWRAIALASSQLW</sequence>
<keyword evidence="3" id="KW-1185">Reference proteome</keyword>
<keyword evidence="1" id="KW-0175">Coiled coil</keyword>
<organism evidence="2 3">
    <name type="scientific">Athelia psychrophila</name>
    <dbReference type="NCBI Taxonomy" id="1759441"/>
    <lineage>
        <taxon>Eukaryota</taxon>
        <taxon>Fungi</taxon>
        <taxon>Dikarya</taxon>
        <taxon>Basidiomycota</taxon>
        <taxon>Agaricomycotina</taxon>
        <taxon>Agaricomycetes</taxon>
        <taxon>Agaricomycetidae</taxon>
        <taxon>Atheliales</taxon>
        <taxon>Atheliaceae</taxon>
        <taxon>Athelia</taxon>
    </lineage>
</organism>
<feature type="non-terminal residue" evidence="2">
    <location>
        <position position="1"/>
    </location>
</feature>
<accession>A0A166KNV2</accession>
<evidence type="ECO:0000313" key="3">
    <source>
        <dbReference type="Proteomes" id="UP000076532"/>
    </source>
</evidence>
<proteinExistence type="predicted"/>
<dbReference type="Proteomes" id="UP000076532">
    <property type="component" value="Unassembled WGS sequence"/>
</dbReference>
<reference evidence="2 3" key="1">
    <citation type="journal article" date="2016" name="Mol. Biol. Evol.">
        <title>Comparative Genomics of Early-Diverging Mushroom-Forming Fungi Provides Insights into the Origins of Lignocellulose Decay Capabilities.</title>
        <authorList>
            <person name="Nagy L.G."/>
            <person name="Riley R."/>
            <person name="Tritt A."/>
            <person name="Adam C."/>
            <person name="Daum C."/>
            <person name="Floudas D."/>
            <person name="Sun H."/>
            <person name="Yadav J.S."/>
            <person name="Pangilinan J."/>
            <person name="Larsson K.H."/>
            <person name="Matsuura K."/>
            <person name="Barry K."/>
            <person name="Labutti K."/>
            <person name="Kuo R."/>
            <person name="Ohm R.A."/>
            <person name="Bhattacharya S.S."/>
            <person name="Shirouzu T."/>
            <person name="Yoshinaga Y."/>
            <person name="Martin F.M."/>
            <person name="Grigoriev I.V."/>
            <person name="Hibbett D.S."/>
        </authorList>
    </citation>
    <scope>NUCLEOTIDE SEQUENCE [LARGE SCALE GENOMIC DNA]</scope>
    <source>
        <strain evidence="2 3">CBS 109695</strain>
    </source>
</reference>
<feature type="non-terminal residue" evidence="2">
    <location>
        <position position="109"/>
    </location>
</feature>
<dbReference type="EMBL" id="KV417542">
    <property type="protein sequence ID" value="KZP22103.1"/>
    <property type="molecule type" value="Genomic_DNA"/>
</dbReference>
<evidence type="ECO:0000256" key="1">
    <source>
        <dbReference type="SAM" id="Coils"/>
    </source>
</evidence>
<name>A0A166KNV2_9AGAM</name>
<feature type="coiled-coil region" evidence="1">
    <location>
        <begin position="20"/>
        <end position="47"/>
    </location>
</feature>
<gene>
    <name evidence="2" type="ORF">FIBSPDRAFT_686678</name>
</gene>
<dbReference type="OrthoDB" id="3365698at2759"/>
<dbReference type="AlphaFoldDB" id="A0A166KNV2"/>
<evidence type="ECO:0008006" key="4">
    <source>
        <dbReference type="Google" id="ProtNLM"/>
    </source>
</evidence>
<protein>
    <recommendedName>
        <fullName evidence="4">F-box domain-containing protein</fullName>
    </recommendedName>
</protein>